<protein>
    <submittedName>
        <fullName evidence="1">tRNA (Adenine-N(1))-methyltransferase</fullName>
    </submittedName>
</protein>
<accession>A0A8J8KAP7</accession>
<dbReference type="Gene3D" id="1.10.287.1890">
    <property type="match status" value="1"/>
</dbReference>
<dbReference type="EMBL" id="JABTTE010000001">
    <property type="protein sequence ID" value="NSL50303.1"/>
    <property type="molecule type" value="Genomic_DNA"/>
</dbReference>
<dbReference type="SUPFAM" id="SSF53335">
    <property type="entry name" value="S-adenosyl-L-methionine-dependent methyltransferases"/>
    <property type="match status" value="1"/>
</dbReference>
<comment type="caution">
    <text evidence="1">The sequence shown here is derived from an EMBL/GenBank/DDBJ whole genome shotgun (WGS) entry which is preliminary data.</text>
</comment>
<dbReference type="Proteomes" id="UP000625804">
    <property type="component" value="Unassembled WGS sequence"/>
</dbReference>
<dbReference type="InterPro" id="IPR006901">
    <property type="entry name" value="TrmK"/>
</dbReference>
<dbReference type="Pfam" id="PF04816">
    <property type="entry name" value="TrmK"/>
    <property type="match status" value="1"/>
</dbReference>
<organism evidence="1 2">
    <name type="scientific">Calidifontibacillus erzurumensis</name>
    <dbReference type="NCBI Taxonomy" id="2741433"/>
    <lineage>
        <taxon>Bacteria</taxon>
        <taxon>Bacillati</taxon>
        <taxon>Bacillota</taxon>
        <taxon>Bacilli</taxon>
        <taxon>Bacillales</taxon>
        <taxon>Bacillaceae</taxon>
        <taxon>Calidifontibacillus/Schinkia group</taxon>
        <taxon>Calidifontibacillus</taxon>
    </lineage>
</organism>
<reference evidence="1" key="1">
    <citation type="submission" date="2020-06" db="EMBL/GenBank/DDBJ databases">
        <title>A novel thermopfilic bacterium from Erzurum, Turkey.</title>
        <authorList>
            <person name="Adiguzel A."/>
            <person name="Ay H."/>
            <person name="Baltaci M.O."/>
        </authorList>
    </citation>
    <scope>NUCLEOTIDE SEQUENCE</scope>
    <source>
        <strain evidence="1">P2</strain>
    </source>
</reference>
<dbReference type="Gene3D" id="3.40.50.150">
    <property type="entry name" value="Vaccinia Virus protein VP39"/>
    <property type="match status" value="1"/>
</dbReference>
<dbReference type="GO" id="GO:0160105">
    <property type="term" value="F:tRNA (adenine(22)-N1)-methyltransferase activity"/>
    <property type="evidence" value="ECO:0007669"/>
    <property type="project" value="InterPro"/>
</dbReference>
<name>A0A8J8KAP7_9BACI</name>
<evidence type="ECO:0000313" key="1">
    <source>
        <dbReference type="EMBL" id="NSL50303.1"/>
    </source>
</evidence>
<gene>
    <name evidence="1" type="ORF">HR057_00815</name>
</gene>
<dbReference type="RefSeq" id="WP_173729499.1">
    <property type="nucleotide sequence ID" value="NZ_JABTTE010000001.1"/>
</dbReference>
<dbReference type="InterPro" id="IPR029063">
    <property type="entry name" value="SAM-dependent_MTases_sf"/>
</dbReference>
<keyword evidence="2" id="KW-1185">Reference proteome</keyword>
<dbReference type="PANTHER" id="PTHR38451">
    <property type="entry name" value="TRNA (ADENINE(22)-N(1))-METHYLTRANSFERASE"/>
    <property type="match status" value="1"/>
</dbReference>
<proteinExistence type="predicted"/>
<dbReference type="PANTHER" id="PTHR38451:SF1">
    <property type="entry name" value="TRNA (ADENINE(22)-N(1))-METHYLTRANSFERASE"/>
    <property type="match status" value="1"/>
</dbReference>
<dbReference type="AlphaFoldDB" id="A0A8J8KAP7"/>
<evidence type="ECO:0000313" key="2">
    <source>
        <dbReference type="Proteomes" id="UP000625804"/>
    </source>
</evidence>
<sequence length="237" mass="26861">MNEMVLSKRLKKVSNEIPPGSKLADIGSDHAYLPCYAVLEGLAVYAVAGEVNEGPYQSAKKQVEKLKLEDRIKVRKGDGLEVLQNGEVSVITIAGMGGILISEILETGKEKLEGVKRLILQPNVGAKNVRRWLIENGWELIKEHILEEDQKIYEILVAERGNPLAPYQNEKLESALLLGPFLMKEKNEVFIKKWTYELAKWKKIMKQLENAVLNDETIEKRERIMNKIAIVEEVLQS</sequence>
<dbReference type="PIRSF" id="PIRSF018637">
    <property type="entry name" value="TrmK"/>
    <property type="match status" value="1"/>
</dbReference>